<evidence type="ECO:0000256" key="2">
    <source>
        <dbReference type="ARBA" id="ARBA00004413"/>
    </source>
</evidence>
<evidence type="ECO:0000256" key="1">
    <source>
        <dbReference type="ARBA" id="ARBA00004117"/>
    </source>
</evidence>
<evidence type="ECO:0000256" key="4">
    <source>
        <dbReference type="ARBA" id="ARBA00021870"/>
    </source>
</evidence>
<evidence type="ECO:0000313" key="13">
    <source>
        <dbReference type="EMBL" id="MBM6922286.1"/>
    </source>
</evidence>
<feature type="domain" description="Flagellar motor switch protein FliG N-terminal" evidence="12">
    <location>
        <begin position="10"/>
        <end position="113"/>
    </location>
</feature>
<evidence type="ECO:0000259" key="11">
    <source>
        <dbReference type="Pfam" id="PF14841"/>
    </source>
</evidence>
<dbReference type="Pfam" id="PF14841">
    <property type="entry name" value="FliG_M"/>
    <property type="match status" value="1"/>
</dbReference>
<comment type="subcellular location">
    <subcellularLocation>
        <location evidence="1">Bacterial flagellum basal body</location>
    </subcellularLocation>
    <subcellularLocation>
        <location evidence="2">Cell membrane</location>
        <topology evidence="2">Peripheral membrane protein</topology>
        <orientation evidence="2">Cytoplasmic side</orientation>
    </subcellularLocation>
</comment>
<reference evidence="13 14" key="1">
    <citation type="journal article" date="2021" name="Sci. Rep.">
        <title>The distribution of antibiotic resistance genes in chicken gut microbiota commensals.</title>
        <authorList>
            <person name="Juricova H."/>
            <person name="Matiasovicova J."/>
            <person name="Kubasova T."/>
            <person name="Cejkova D."/>
            <person name="Rychlik I."/>
        </authorList>
    </citation>
    <scope>NUCLEOTIDE SEQUENCE [LARGE SCALE GENOMIC DNA]</scope>
    <source>
        <strain evidence="13 14">An564</strain>
    </source>
</reference>
<dbReference type="InterPro" id="IPR028263">
    <property type="entry name" value="FliG_N"/>
</dbReference>
<protein>
    <recommendedName>
        <fullName evidence="4">Flagellar motor switch protein FliG</fullName>
    </recommendedName>
</protein>
<proteinExistence type="inferred from homology"/>
<keyword evidence="9" id="KW-0975">Bacterial flagellum</keyword>
<organism evidence="13 14">
    <name type="scientific">Hydrogenoanaerobacterium saccharovorans</name>
    <dbReference type="NCBI Taxonomy" id="474960"/>
    <lineage>
        <taxon>Bacteria</taxon>
        <taxon>Bacillati</taxon>
        <taxon>Bacillota</taxon>
        <taxon>Clostridia</taxon>
        <taxon>Eubacteriales</taxon>
        <taxon>Oscillospiraceae</taxon>
        <taxon>Hydrogenoanaerobacterium</taxon>
    </lineage>
</organism>
<evidence type="ECO:0000256" key="9">
    <source>
        <dbReference type="ARBA" id="ARBA00023143"/>
    </source>
</evidence>
<dbReference type="InterPro" id="IPR011002">
    <property type="entry name" value="FliG_a-hlx"/>
</dbReference>
<keyword evidence="7" id="KW-0283">Flagellar rotation</keyword>
<dbReference type="SUPFAM" id="SSF48029">
    <property type="entry name" value="FliG"/>
    <property type="match status" value="2"/>
</dbReference>
<keyword evidence="5" id="KW-1003">Cell membrane</keyword>
<evidence type="ECO:0000313" key="14">
    <source>
        <dbReference type="Proteomes" id="UP000724149"/>
    </source>
</evidence>
<name>A0ABS2GL01_9FIRM</name>
<evidence type="ECO:0000256" key="7">
    <source>
        <dbReference type="ARBA" id="ARBA00022779"/>
    </source>
</evidence>
<keyword evidence="13" id="KW-0282">Flagellum</keyword>
<dbReference type="EMBL" id="JACSNR010000001">
    <property type="protein sequence ID" value="MBM6922286.1"/>
    <property type="molecule type" value="Genomic_DNA"/>
</dbReference>
<keyword evidence="6" id="KW-0145">Chemotaxis</keyword>
<feature type="domain" description="Flagellar motor switch protein FliG C-terminal" evidence="10">
    <location>
        <begin position="224"/>
        <end position="330"/>
    </location>
</feature>
<keyword evidence="8" id="KW-0472">Membrane</keyword>
<evidence type="ECO:0000256" key="5">
    <source>
        <dbReference type="ARBA" id="ARBA00022475"/>
    </source>
</evidence>
<dbReference type="PANTHER" id="PTHR30534">
    <property type="entry name" value="FLAGELLAR MOTOR SWITCH PROTEIN FLIG"/>
    <property type="match status" value="1"/>
</dbReference>
<dbReference type="PANTHER" id="PTHR30534:SF0">
    <property type="entry name" value="FLAGELLAR MOTOR SWITCH PROTEIN FLIG"/>
    <property type="match status" value="1"/>
</dbReference>
<sequence>MAAATTKQKQLTPVQRAAAVVIALGADRASEVYRYLKDDEVEQISLEIAKLNRLSPEDMQSTIEDFYGLCVTQKVITEGGVLYAKDVLEKAFGPEQASSYMDRLSKSLRTRSFESIRKADYKNLWMILQNEHPQTIALVLSYARSDQAAQIIAELPRAVQLDVVERIAGLDRVSPEMIKLVEDSLEARFTNITSADQVEVGGVPYVAEIMNRVDRSTEKYIFDELGGRNAALADEIHKLMFTFEDIVNLDSMAIQRFIREVDTKDLAVALKSANEEVKRVIFQNMSSRMRENIEQDIQFLHNIRMRDVEEAQQKIVGVIRQLEEAGEIVIAKGEEDEILA</sequence>
<evidence type="ECO:0000256" key="6">
    <source>
        <dbReference type="ARBA" id="ARBA00022500"/>
    </source>
</evidence>
<evidence type="ECO:0000256" key="8">
    <source>
        <dbReference type="ARBA" id="ARBA00023136"/>
    </source>
</evidence>
<comment type="caution">
    <text evidence="13">The sequence shown here is derived from an EMBL/GenBank/DDBJ whole genome shotgun (WGS) entry which is preliminary data.</text>
</comment>
<dbReference type="Pfam" id="PF14842">
    <property type="entry name" value="FliG_N"/>
    <property type="match status" value="1"/>
</dbReference>
<accession>A0ABS2GL01</accession>
<keyword evidence="14" id="KW-1185">Reference proteome</keyword>
<dbReference type="PIRSF" id="PIRSF003161">
    <property type="entry name" value="FliG"/>
    <property type="match status" value="1"/>
</dbReference>
<evidence type="ECO:0000259" key="12">
    <source>
        <dbReference type="Pfam" id="PF14842"/>
    </source>
</evidence>
<evidence type="ECO:0000256" key="3">
    <source>
        <dbReference type="ARBA" id="ARBA00010299"/>
    </source>
</evidence>
<dbReference type="Gene3D" id="1.10.220.30">
    <property type="match status" value="3"/>
</dbReference>
<dbReference type="PRINTS" id="PR00954">
    <property type="entry name" value="FLGMOTORFLIG"/>
</dbReference>
<comment type="similarity">
    <text evidence="3">Belongs to the FliG family.</text>
</comment>
<dbReference type="InterPro" id="IPR000090">
    <property type="entry name" value="Flg_Motor_Flig"/>
</dbReference>
<keyword evidence="13" id="KW-0966">Cell projection</keyword>
<gene>
    <name evidence="13" type="primary">fliG</name>
    <name evidence="13" type="ORF">H9X81_01075</name>
</gene>
<dbReference type="InterPro" id="IPR032779">
    <property type="entry name" value="FliG_M"/>
</dbReference>
<evidence type="ECO:0000259" key="10">
    <source>
        <dbReference type="Pfam" id="PF01706"/>
    </source>
</evidence>
<feature type="domain" description="Flagellar motor switch protein FliG middle" evidence="11">
    <location>
        <begin position="122"/>
        <end position="194"/>
    </location>
</feature>
<dbReference type="Proteomes" id="UP000724149">
    <property type="component" value="Unassembled WGS sequence"/>
</dbReference>
<dbReference type="InterPro" id="IPR023087">
    <property type="entry name" value="Flg_Motor_Flig_C"/>
</dbReference>
<dbReference type="RefSeq" id="WP_177502691.1">
    <property type="nucleotide sequence ID" value="NZ_JACSNR010000001.1"/>
</dbReference>
<keyword evidence="13" id="KW-0969">Cilium</keyword>
<dbReference type="Pfam" id="PF01706">
    <property type="entry name" value="FliG_C"/>
    <property type="match status" value="1"/>
</dbReference>
<dbReference type="NCBIfam" id="TIGR00207">
    <property type="entry name" value="fliG"/>
    <property type="match status" value="1"/>
</dbReference>